<organism evidence="2 3">
    <name type="scientific">Micromonospora narathiwatensis</name>
    <dbReference type="NCBI Taxonomy" id="299146"/>
    <lineage>
        <taxon>Bacteria</taxon>
        <taxon>Bacillati</taxon>
        <taxon>Actinomycetota</taxon>
        <taxon>Actinomycetes</taxon>
        <taxon>Micromonosporales</taxon>
        <taxon>Micromonosporaceae</taxon>
        <taxon>Micromonospora</taxon>
    </lineage>
</organism>
<evidence type="ECO:0000313" key="3">
    <source>
        <dbReference type="Proteomes" id="UP000198765"/>
    </source>
</evidence>
<dbReference type="EMBL" id="LT594324">
    <property type="protein sequence ID" value="SBT49233.1"/>
    <property type="molecule type" value="Genomic_DNA"/>
</dbReference>
<dbReference type="AlphaFoldDB" id="A0A1A8ZZG5"/>
<sequence length="65" mass="6858">MPDLTGAIWRKSTRSNNGGNCVEVADNLPGIVALRDSKDPSGPALTFGPGAWACFVAAVKRESFH</sequence>
<protein>
    <recommendedName>
        <fullName evidence="1">DUF397 domain-containing protein</fullName>
    </recommendedName>
</protein>
<dbReference type="RefSeq" id="WP_091196743.1">
    <property type="nucleotide sequence ID" value="NZ_LT594324.1"/>
</dbReference>
<keyword evidence="3" id="KW-1185">Reference proteome</keyword>
<dbReference type="Proteomes" id="UP000198765">
    <property type="component" value="Chromosome I"/>
</dbReference>
<dbReference type="OrthoDB" id="4301277at2"/>
<dbReference type="Pfam" id="PF04149">
    <property type="entry name" value="DUF397"/>
    <property type="match status" value="1"/>
</dbReference>
<feature type="domain" description="DUF397" evidence="1">
    <location>
        <begin position="9"/>
        <end position="60"/>
    </location>
</feature>
<dbReference type="InterPro" id="IPR007278">
    <property type="entry name" value="DUF397"/>
</dbReference>
<dbReference type="PATRIC" id="fig|299146.4.peg.3513"/>
<evidence type="ECO:0000313" key="2">
    <source>
        <dbReference type="EMBL" id="SBT49233.1"/>
    </source>
</evidence>
<name>A0A1A8ZZG5_9ACTN</name>
<reference evidence="2 3" key="1">
    <citation type="submission" date="2016-06" db="EMBL/GenBank/DDBJ databases">
        <authorList>
            <person name="Kjaerup R.B."/>
            <person name="Dalgaard T.S."/>
            <person name="Juul-Madsen H.R."/>
        </authorList>
    </citation>
    <scope>NUCLEOTIDE SEQUENCE [LARGE SCALE GENOMIC DNA]</scope>
    <source>
        <strain evidence="2 3">DSM 45248</strain>
    </source>
</reference>
<proteinExistence type="predicted"/>
<accession>A0A1A8ZZG5</accession>
<gene>
    <name evidence="2" type="ORF">GA0070621_3386</name>
</gene>
<evidence type="ECO:0000259" key="1">
    <source>
        <dbReference type="Pfam" id="PF04149"/>
    </source>
</evidence>